<gene>
    <name evidence="1" type="ORF">LAESUDRAFT_722324</name>
</gene>
<dbReference type="EMBL" id="KV427610">
    <property type="protein sequence ID" value="KZT10157.1"/>
    <property type="molecule type" value="Genomic_DNA"/>
</dbReference>
<proteinExistence type="predicted"/>
<dbReference type="RefSeq" id="XP_040767897.1">
    <property type="nucleotide sequence ID" value="XM_040908186.1"/>
</dbReference>
<keyword evidence="2" id="KW-1185">Reference proteome</keyword>
<accession>A0A165GCI4</accession>
<name>A0A165GCI4_9APHY</name>
<evidence type="ECO:0000313" key="1">
    <source>
        <dbReference type="EMBL" id="KZT10157.1"/>
    </source>
</evidence>
<evidence type="ECO:0000313" key="2">
    <source>
        <dbReference type="Proteomes" id="UP000076871"/>
    </source>
</evidence>
<dbReference type="AlphaFoldDB" id="A0A165GCI4"/>
<dbReference type="GeneID" id="63825215"/>
<protein>
    <submittedName>
        <fullName evidence="1">Uncharacterized protein</fullName>
    </submittedName>
</protein>
<dbReference type="Proteomes" id="UP000076871">
    <property type="component" value="Unassembled WGS sequence"/>
</dbReference>
<reference evidence="1 2" key="1">
    <citation type="journal article" date="2016" name="Mol. Biol. Evol.">
        <title>Comparative Genomics of Early-Diverging Mushroom-Forming Fungi Provides Insights into the Origins of Lignocellulose Decay Capabilities.</title>
        <authorList>
            <person name="Nagy L.G."/>
            <person name="Riley R."/>
            <person name="Tritt A."/>
            <person name="Adam C."/>
            <person name="Daum C."/>
            <person name="Floudas D."/>
            <person name="Sun H."/>
            <person name="Yadav J.S."/>
            <person name="Pangilinan J."/>
            <person name="Larsson K.H."/>
            <person name="Matsuura K."/>
            <person name="Barry K."/>
            <person name="Labutti K."/>
            <person name="Kuo R."/>
            <person name="Ohm R.A."/>
            <person name="Bhattacharya S.S."/>
            <person name="Shirouzu T."/>
            <person name="Yoshinaga Y."/>
            <person name="Martin F.M."/>
            <person name="Grigoriev I.V."/>
            <person name="Hibbett D.S."/>
        </authorList>
    </citation>
    <scope>NUCLEOTIDE SEQUENCE [LARGE SCALE GENOMIC DNA]</scope>
    <source>
        <strain evidence="1 2">93-53</strain>
    </source>
</reference>
<organism evidence="1 2">
    <name type="scientific">Laetiporus sulphureus 93-53</name>
    <dbReference type="NCBI Taxonomy" id="1314785"/>
    <lineage>
        <taxon>Eukaryota</taxon>
        <taxon>Fungi</taxon>
        <taxon>Dikarya</taxon>
        <taxon>Basidiomycota</taxon>
        <taxon>Agaricomycotina</taxon>
        <taxon>Agaricomycetes</taxon>
        <taxon>Polyporales</taxon>
        <taxon>Laetiporus</taxon>
    </lineage>
</organism>
<dbReference type="InParanoid" id="A0A165GCI4"/>
<sequence>MAVAEVAASWPTTDTRLRPFADYLLHIALNDEQPSISLQTASPVFLSGFLG</sequence>